<dbReference type="Proteomes" id="UP001355207">
    <property type="component" value="Chromosome 3"/>
</dbReference>
<dbReference type="InterPro" id="IPR011009">
    <property type="entry name" value="Kinase-like_dom_sf"/>
</dbReference>
<dbReference type="RefSeq" id="XP_066074410.1">
    <property type="nucleotide sequence ID" value="XM_066218313.1"/>
</dbReference>
<evidence type="ECO:0008006" key="3">
    <source>
        <dbReference type="Google" id="ProtNLM"/>
    </source>
</evidence>
<organism evidence="1 2">
    <name type="scientific">Kwoniella dendrophila CBS 6074</name>
    <dbReference type="NCBI Taxonomy" id="1295534"/>
    <lineage>
        <taxon>Eukaryota</taxon>
        <taxon>Fungi</taxon>
        <taxon>Dikarya</taxon>
        <taxon>Basidiomycota</taxon>
        <taxon>Agaricomycotina</taxon>
        <taxon>Tremellomycetes</taxon>
        <taxon>Tremellales</taxon>
        <taxon>Cryptococcaceae</taxon>
        <taxon>Kwoniella</taxon>
    </lineage>
</organism>
<sequence>MSFVDCAVPNCIYPALVDVPVCRPCGRRYCFYHLDDPVNPCWILEKQGKRQGTSLKDMNQPEVSQLLELLDTKIITTEIEAYLPGRKVTHIDLKSTEEMILDLKGGFNLMVRIDFDDKSSWFMRIRRRAGRRPYPDEPLRLNLESEVATCQALYNAGVSVPPTYPRPKDSEHHAKLQYCYQRMIPGSSWSSFDPILSWFKPPEPCDKPTLKHITSIAKWYISLERCQFDKIGSPVNENGKIVIGPLIERQPTSNTPPYFSGPFDYVKQRYLSIINFRLSLLRERCMVKVKEELEVYFSLLALKEIVENSREMEGNGPYYMKHGDDHHEHFRSTEEGEITGVIDWEWAYTTSKAEAFSAPTSLIPSRLSETSDDDNLSDREMALAEAYSSLGRPDLAKYVREGRKYSRLIKSIHHSWASVEDFVAMRKAFLGISNDEYALFKTRDKWMEYMKFKYKEDEGLTYFLSNPLPEPKISEQEKNDTSCVFNQYIIYAPFI</sequence>
<dbReference type="SUPFAM" id="SSF56112">
    <property type="entry name" value="Protein kinase-like (PK-like)"/>
    <property type="match status" value="1"/>
</dbReference>
<reference evidence="1 2" key="1">
    <citation type="submission" date="2024-01" db="EMBL/GenBank/DDBJ databases">
        <title>Comparative genomics of Cryptococcus and Kwoniella reveals pathogenesis evolution and contrasting modes of karyotype evolution via chromosome fusion or intercentromeric recombination.</title>
        <authorList>
            <person name="Coelho M.A."/>
            <person name="David-Palma M."/>
            <person name="Shea T."/>
            <person name="Bowers K."/>
            <person name="McGinley-Smith S."/>
            <person name="Mohammad A.W."/>
            <person name="Gnirke A."/>
            <person name="Yurkov A.M."/>
            <person name="Nowrousian M."/>
            <person name="Sun S."/>
            <person name="Cuomo C.A."/>
            <person name="Heitman J."/>
        </authorList>
    </citation>
    <scope>NUCLEOTIDE SEQUENCE [LARGE SCALE GENOMIC DNA]</scope>
    <source>
        <strain evidence="1 2">CBS 6074</strain>
    </source>
</reference>
<protein>
    <recommendedName>
        <fullName evidence="3">Aminoglycoside phosphotransferase domain-containing protein</fullName>
    </recommendedName>
</protein>
<dbReference type="InterPro" id="IPR051678">
    <property type="entry name" value="AGP_Transferase"/>
</dbReference>
<name>A0AAX4JQK3_9TREE</name>
<accession>A0AAX4JQK3</accession>
<dbReference type="PANTHER" id="PTHR21310:SF15">
    <property type="entry name" value="AMINOGLYCOSIDE PHOSPHOTRANSFERASE DOMAIN-CONTAINING PROTEIN"/>
    <property type="match status" value="1"/>
</dbReference>
<dbReference type="PANTHER" id="PTHR21310">
    <property type="entry name" value="AMINOGLYCOSIDE PHOSPHOTRANSFERASE-RELATED-RELATED"/>
    <property type="match status" value="1"/>
</dbReference>
<evidence type="ECO:0000313" key="1">
    <source>
        <dbReference type="EMBL" id="WWC87647.1"/>
    </source>
</evidence>
<proteinExistence type="predicted"/>
<dbReference type="AlphaFoldDB" id="A0AAX4JQK3"/>
<keyword evidence="2" id="KW-1185">Reference proteome</keyword>
<evidence type="ECO:0000313" key="2">
    <source>
        <dbReference type="Proteomes" id="UP001355207"/>
    </source>
</evidence>
<dbReference type="EMBL" id="CP144100">
    <property type="protein sequence ID" value="WWC87647.1"/>
    <property type="molecule type" value="Genomic_DNA"/>
</dbReference>
<gene>
    <name evidence="1" type="ORF">L201_002537</name>
</gene>
<dbReference type="GeneID" id="91093209"/>